<reference evidence="1 2" key="1">
    <citation type="submission" date="2015-03" db="EMBL/GenBank/DDBJ databases">
        <authorList>
            <consortium name="Pathogen Informatics"/>
            <person name="Murphy D."/>
        </authorList>
    </citation>
    <scope>NUCLEOTIDE SEQUENCE [LARGE SCALE GENOMIC DNA]</scope>
    <source>
        <strain evidence="1 2">IP27818</strain>
    </source>
</reference>
<accession>A0A9P1V2D3</accession>
<dbReference type="Proteomes" id="UP000041356">
    <property type="component" value="Unassembled WGS sequence"/>
</dbReference>
<sequence length="32" mass="3408">MSLARAAWLAEYYQESTINGVAGGVCKAFNGE</sequence>
<protein>
    <submittedName>
        <fullName evidence="1">Uncharacterized protein</fullName>
    </submittedName>
</protein>
<comment type="caution">
    <text evidence="1">The sequence shown here is derived from an EMBL/GenBank/DDBJ whole genome shotgun (WGS) entry which is preliminary data.</text>
</comment>
<evidence type="ECO:0000313" key="1">
    <source>
        <dbReference type="EMBL" id="CNF56341.1"/>
    </source>
</evidence>
<proteinExistence type="predicted"/>
<dbReference type="InterPro" id="IPR054184">
    <property type="entry name" value="DUF6890"/>
</dbReference>
<dbReference type="EMBL" id="CPZF01000004">
    <property type="protein sequence ID" value="CNF56341.1"/>
    <property type="molecule type" value="Genomic_DNA"/>
</dbReference>
<dbReference type="Pfam" id="PF21830">
    <property type="entry name" value="DUF6890"/>
    <property type="match status" value="1"/>
</dbReference>
<organism evidence="1 2">
    <name type="scientific">Yersinia enterocolitica</name>
    <dbReference type="NCBI Taxonomy" id="630"/>
    <lineage>
        <taxon>Bacteria</taxon>
        <taxon>Pseudomonadati</taxon>
        <taxon>Pseudomonadota</taxon>
        <taxon>Gammaproteobacteria</taxon>
        <taxon>Enterobacterales</taxon>
        <taxon>Yersiniaceae</taxon>
        <taxon>Yersinia</taxon>
    </lineage>
</organism>
<evidence type="ECO:0000313" key="2">
    <source>
        <dbReference type="Proteomes" id="UP000041356"/>
    </source>
</evidence>
<name>A0A9P1V2D3_YEREN</name>
<dbReference type="AlphaFoldDB" id="A0A9P1V2D3"/>
<gene>
    <name evidence="1" type="ORF">ERS137939_01799</name>
</gene>